<dbReference type="InterPro" id="IPR001279">
    <property type="entry name" value="Metallo-B-lactamas"/>
</dbReference>
<evidence type="ECO:0000256" key="12">
    <source>
        <dbReference type="ARBA" id="ARBA00042677"/>
    </source>
</evidence>
<dbReference type="InterPro" id="IPR036866">
    <property type="entry name" value="RibonucZ/Hydroxyglut_hydro"/>
</dbReference>
<reference evidence="15" key="1">
    <citation type="submission" date="2021-12" db="EMBL/GenBank/DDBJ databases">
        <authorList>
            <person name="King R."/>
        </authorList>
    </citation>
    <scope>NUCLEOTIDE SEQUENCE</scope>
</reference>
<evidence type="ECO:0000256" key="10">
    <source>
        <dbReference type="ARBA" id="ARBA00023242"/>
    </source>
</evidence>
<dbReference type="AlphaFoldDB" id="A0A9P0F442"/>
<keyword evidence="3" id="KW-0540">Nuclease</keyword>
<keyword evidence="6" id="KW-0378">Hydrolase</keyword>
<keyword evidence="5" id="KW-0227">DNA damage</keyword>
<name>A0A9P0F442_BEMTA</name>
<dbReference type="GO" id="GO:0005634">
    <property type="term" value="C:nucleus"/>
    <property type="evidence" value="ECO:0007669"/>
    <property type="project" value="UniProtKB-SubCell"/>
</dbReference>
<dbReference type="Gene3D" id="3.40.50.12650">
    <property type="match status" value="1"/>
</dbReference>
<dbReference type="GO" id="GO:0006310">
    <property type="term" value="P:DNA recombination"/>
    <property type="evidence" value="ECO:0007669"/>
    <property type="project" value="UniProtKB-KW"/>
</dbReference>
<dbReference type="GO" id="GO:0006303">
    <property type="term" value="P:double-strand break repair via nonhomologous end joining"/>
    <property type="evidence" value="ECO:0007669"/>
    <property type="project" value="TreeGrafter"/>
</dbReference>
<feature type="domain" description="Metallo-beta-lactamase" evidence="14">
    <location>
        <begin position="2"/>
        <end position="187"/>
    </location>
</feature>
<organism evidence="15 16">
    <name type="scientific">Bemisia tabaci</name>
    <name type="common">Sweetpotato whitefly</name>
    <name type="synonym">Aleurodes tabaci</name>
    <dbReference type="NCBI Taxonomy" id="7038"/>
    <lineage>
        <taxon>Eukaryota</taxon>
        <taxon>Metazoa</taxon>
        <taxon>Ecdysozoa</taxon>
        <taxon>Arthropoda</taxon>
        <taxon>Hexapoda</taxon>
        <taxon>Insecta</taxon>
        <taxon>Pterygota</taxon>
        <taxon>Neoptera</taxon>
        <taxon>Paraneoptera</taxon>
        <taxon>Hemiptera</taxon>
        <taxon>Sternorrhyncha</taxon>
        <taxon>Aleyrodoidea</taxon>
        <taxon>Aleyrodidae</taxon>
        <taxon>Aleyrodinae</taxon>
        <taxon>Bemisia</taxon>
    </lineage>
</organism>
<dbReference type="SMART" id="SM00849">
    <property type="entry name" value="Lactamase_B"/>
    <property type="match status" value="1"/>
</dbReference>
<keyword evidence="8" id="KW-0233">DNA recombination</keyword>
<dbReference type="EMBL" id="OU963867">
    <property type="protein sequence ID" value="CAH0391250.1"/>
    <property type="molecule type" value="Genomic_DNA"/>
</dbReference>
<dbReference type="PANTHER" id="PTHR23240">
    <property type="entry name" value="DNA CROSS-LINK REPAIR PROTEIN PSO2/SNM1-RELATED"/>
    <property type="match status" value="1"/>
</dbReference>
<evidence type="ECO:0000313" key="16">
    <source>
        <dbReference type="Proteomes" id="UP001152759"/>
    </source>
</evidence>
<dbReference type="PANTHER" id="PTHR23240:SF8">
    <property type="entry name" value="PROTEIN ARTEMIS"/>
    <property type="match status" value="1"/>
</dbReference>
<dbReference type="GO" id="GO:0004519">
    <property type="term" value="F:endonuclease activity"/>
    <property type="evidence" value="ECO:0007669"/>
    <property type="project" value="UniProtKB-KW"/>
</dbReference>
<sequence length="422" mass="48270">MSVFKGELHEPELKYICVDYFCKPKSRDASTFFLSHCHADHMKGLYSSRYWSDQYINDLFKKSPEATLYCSPITALFVRNNPKIRIPEDRVQALEIGKHESICVWPNQEDAGSVEPYHVDVTLLPAGHCPGSVMFLFELPHLRVLFTGDFRADAKQISALKALHFSDNLRKDLDVVYLDNTFYSPIYEAFPSRKESLDALKELIKDWIEFRKDRLIKLTTSARFGSEFLFESLSKHFGKIHVEKDEYYNFYQHIPQLKETVTPHEKESGPIHSCFSYSTSSCCDVVKRGSANVRAIKPCALSFRAELLAKQGNVVCDNRGVFKVVYSCHSSYSEIKGILDYLNPRKVHFITSTQSKEYKYNDSESDIEEENSPDLAPKKFKGNCSGPTKLRLFQPVECVDNLSSCSEKEESSSQELSQNSLS</sequence>
<evidence type="ECO:0000256" key="8">
    <source>
        <dbReference type="ARBA" id="ARBA00023172"/>
    </source>
</evidence>
<keyword evidence="10" id="KW-0539">Nucleus</keyword>
<evidence type="ECO:0000256" key="6">
    <source>
        <dbReference type="ARBA" id="ARBA00022801"/>
    </source>
</evidence>
<evidence type="ECO:0000256" key="11">
    <source>
        <dbReference type="ARBA" id="ARBA00039759"/>
    </source>
</evidence>
<dbReference type="Pfam" id="PF07522">
    <property type="entry name" value="DRMBL"/>
    <property type="match status" value="1"/>
</dbReference>
<comment type="subcellular location">
    <subcellularLocation>
        <location evidence="1">Nucleus</location>
    </subcellularLocation>
</comment>
<protein>
    <recommendedName>
        <fullName evidence="11">Protein artemis</fullName>
    </recommendedName>
    <alternativeName>
        <fullName evidence="12">DNA cross-link repair 1C protein</fullName>
    </alternativeName>
</protein>
<proteinExistence type="inferred from homology"/>
<evidence type="ECO:0000256" key="4">
    <source>
        <dbReference type="ARBA" id="ARBA00022759"/>
    </source>
</evidence>
<evidence type="ECO:0000256" key="3">
    <source>
        <dbReference type="ARBA" id="ARBA00022722"/>
    </source>
</evidence>
<feature type="region of interest" description="Disordered" evidence="13">
    <location>
        <begin position="360"/>
        <end position="380"/>
    </location>
</feature>
<keyword evidence="7" id="KW-0269">Exonuclease</keyword>
<evidence type="ECO:0000256" key="2">
    <source>
        <dbReference type="ARBA" id="ARBA00010304"/>
    </source>
</evidence>
<evidence type="ECO:0000256" key="9">
    <source>
        <dbReference type="ARBA" id="ARBA00023204"/>
    </source>
</evidence>
<comment type="similarity">
    <text evidence="2">Belongs to the DNA repair metallo-beta-lactamase (DRMBL) family.</text>
</comment>
<keyword evidence="4" id="KW-0255">Endonuclease</keyword>
<evidence type="ECO:0000256" key="13">
    <source>
        <dbReference type="SAM" id="MobiDB-lite"/>
    </source>
</evidence>
<evidence type="ECO:0000256" key="1">
    <source>
        <dbReference type="ARBA" id="ARBA00004123"/>
    </source>
</evidence>
<keyword evidence="9" id="KW-0234">DNA repair</keyword>
<accession>A0A9P0F442</accession>
<dbReference type="GO" id="GO:0003684">
    <property type="term" value="F:damaged DNA binding"/>
    <property type="evidence" value="ECO:0007669"/>
    <property type="project" value="TreeGrafter"/>
</dbReference>
<gene>
    <name evidence="15" type="ORF">BEMITA_LOCUS9889</name>
</gene>
<dbReference type="InterPro" id="IPR011084">
    <property type="entry name" value="DRMBL"/>
</dbReference>
<dbReference type="Proteomes" id="UP001152759">
    <property type="component" value="Chromosome 6"/>
</dbReference>
<dbReference type="GO" id="GO:0031123">
    <property type="term" value="P:RNA 3'-end processing"/>
    <property type="evidence" value="ECO:0007669"/>
    <property type="project" value="UniProtKB-ARBA"/>
</dbReference>
<evidence type="ECO:0000256" key="7">
    <source>
        <dbReference type="ARBA" id="ARBA00022839"/>
    </source>
</evidence>
<dbReference type="GO" id="GO:0036297">
    <property type="term" value="P:interstrand cross-link repair"/>
    <property type="evidence" value="ECO:0007669"/>
    <property type="project" value="TreeGrafter"/>
</dbReference>
<dbReference type="GO" id="GO:0000723">
    <property type="term" value="P:telomere maintenance"/>
    <property type="evidence" value="ECO:0007669"/>
    <property type="project" value="TreeGrafter"/>
</dbReference>
<dbReference type="KEGG" id="btab:109032646"/>
<evidence type="ECO:0000256" key="5">
    <source>
        <dbReference type="ARBA" id="ARBA00022763"/>
    </source>
</evidence>
<feature type="compositionally biased region" description="Acidic residues" evidence="13">
    <location>
        <begin position="363"/>
        <end position="372"/>
    </location>
</feature>
<keyword evidence="16" id="KW-1185">Reference proteome</keyword>
<dbReference type="GO" id="GO:0035312">
    <property type="term" value="F:5'-3' DNA exonuclease activity"/>
    <property type="evidence" value="ECO:0007669"/>
    <property type="project" value="TreeGrafter"/>
</dbReference>
<dbReference type="Gene3D" id="3.60.15.10">
    <property type="entry name" value="Ribonuclease Z/Hydroxyacylglutathione hydrolase-like"/>
    <property type="match status" value="1"/>
</dbReference>
<dbReference type="SUPFAM" id="SSF56281">
    <property type="entry name" value="Metallo-hydrolase/oxidoreductase"/>
    <property type="match status" value="1"/>
</dbReference>
<evidence type="ECO:0000313" key="15">
    <source>
        <dbReference type="EMBL" id="CAH0391250.1"/>
    </source>
</evidence>
<evidence type="ECO:0000259" key="14">
    <source>
        <dbReference type="SMART" id="SM00849"/>
    </source>
</evidence>